<dbReference type="EMBL" id="OD564540">
    <property type="protein sequence ID" value="CAD7438849.1"/>
    <property type="molecule type" value="Genomic_DNA"/>
</dbReference>
<reference evidence="1" key="1">
    <citation type="submission" date="2020-11" db="EMBL/GenBank/DDBJ databases">
        <authorList>
            <person name="Tran Van P."/>
        </authorList>
    </citation>
    <scope>NUCLEOTIDE SEQUENCE</scope>
</reference>
<sequence length="94" mass="10523">MAKTSLARYVAAVACGETLSCLWEEVDRVKCYWLALMGWCGFPNEKSVSTETRGHFSTRFSGCLKELSWNKNYIVTDFSHYTGENIGSCDLGHG</sequence>
<gene>
    <name evidence="1" type="ORF">TBIB3V08_LOCUS1434</name>
</gene>
<name>A0A7R9HWH8_9NEOP</name>
<proteinExistence type="predicted"/>
<organism evidence="1">
    <name type="scientific">Timema bartmani</name>
    <dbReference type="NCBI Taxonomy" id="61472"/>
    <lineage>
        <taxon>Eukaryota</taxon>
        <taxon>Metazoa</taxon>
        <taxon>Ecdysozoa</taxon>
        <taxon>Arthropoda</taxon>
        <taxon>Hexapoda</taxon>
        <taxon>Insecta</taxon>
        <taxon>Pterygota</taxon>
        <taxon>Neoptera</taxon>
        <taxon>Polyneoptera</taxon>
        <taxon>Phasmatodea</taxon>
        <taxon>Timematodea</taxon>
        <taxon>Timematoidea</taxon>
        <taxon>Timematidae</taxon>
        <taxon>Timema</taxon>
    </lineage>
</organism>
<accession>A0A7R9HWH8</accession>
<protein>
    <submittedName>
        <fullName evidence="1">Uncharacterized protein</fullName>
    </submittedName>
</protein>
<evidence type="ECO:0000313" key="1">
    <source>
        <dbReference type="EMBL" id="CAD7438849.1"/>
    </source>
</evidence>
<dbReference type="AlphaFoldDB" id="A0A7R9HWH8"/>